<dbReference type="SUPFAM" id="SSF53448">
    <property type="entry name" value="Nucleotide-diphospho-sugar transferases"/>
    <property type="match status" value="1"/>
</dbReference>
<keyword evidence="5 8" id="KW-0548">Nucleotidyltransferase</keyword>
<keyword evidence="4 8" id="KW-0808">Transferase</keyword>
<comment type="catalytic activity">
    <reaction evidence="7 8">
        <text>alpha-D-glucose 1-phosphate + UTP + H(+) = UDP-alpha-D-glucose + diphosphate</text>
        <dbReference type="Rhea" id="RHEA:19889"/>
        <dbReference type="ChEBI" id="CHEBI:15378"/>
        <dbReference type="ChEBI" id="CHEBI:33019"/>
        <dbReference type="ChEBI" id="CHEBI:46398"/>
        <dbReference type="ChEBI" id="CHEBI:58601"/>
        <dbReference type="ChEBI" id="CHEBI:58885"/>
        <dbReference type="EC" id="2.7.7.9"/>
    </reaction>
</comment>
<organism evidence="10 11">
    <name type="scientific">Legionella clemsonensis</name>
    <dbReference type="NCBI Taxonomy" id="1867846"/>
    <lineage>
        <taxon>Bacteria</taxon>
        <taxon>Pseudomonadati</taxon>
        <taxon>Pseudomonadota</taxon>
        <taxon>Gammaproteobacteria</taxon>
        <taxon>Legionellales</taxon>
        <taxon>Legionellaceae</taxon>
        <taxon>Legionella</taxon>
    </lineage>
</organism>
<dbReference type="KEGG" id="lcd:clem_00975"/>
<comment type="similarity">
    <text evidence="1 8">Belongs to the UDPGP type 2 family.</text>
</comment>
<evidence type="ECO:0000256" key="4">
    <source>
        <dbReference type="ARBA" id="ARBA00022679"/>
    </source>
</evidence>
<dbReference type="InterPro" id="IPR005771">
    <property type="entry name" value="GalU_uridylyltTrfase_bac/arc"/>
</dbReference>
<evidence type="ECO:0000256" key="6">
    <source>
        <dbReference type="ARBA" id="ARBA00037294"/>
    </source>
</evidence>
<dbReference type="GO" id="GO:0003983">
    <property type="term" value="F:UTP:glucose-1-phosphate uridylyltransferase activity"/>
    <property type="evidence" value="ECO:0007669"/>
    <property type="project" value="UniProtKB-EC"/>
</dbReference>
<evidence type="ECO:0000313" key="10">
    <source>
        <dbReference type="EMBL" id="ASQ44761.1"/>
    </source>
</evidence>
<dbReference type="RefSeq" id="WP_232505521.1">
    <property type="nucleotide sequence ID" value="NZ_CP016397.1"/>
</dbReference>
<protein>
    <recommendedName>
        <fullName evidence="3 8">UTP--glucose-1-phosphate uridylyltransferase</fullName>
        <ecNumber evidence="2 8">2.7.7.9</ecNumber>
    </recommendedName>
    <alternativeName>
        <fullName evidence="8">UDP-glucose pyrophosphorylase</fullName>
    </alternativeName>
</protein>
<dbReference type="PANTHER" id="PTHR43197:SF1">
    <property type="entry name" value="UTP--GLUCOSE-1-PHOSPHATE URIDYLYLTRANSFERASE"/>
    <property type="match status" value="1"/>
</dbReference>
<evidence type="ECO:0000259" key="9">
    <source>
        <dbReference type="Pfam" id="PF00483"/>
    </source>
</evidence>
<gene>
    <name evidence="10" type="primary">gtaB</name>
    <name evidence="10" type="ORF">clem_00975</name>
</gene>
<evidence type="ECO:0000256" key="5">
    <source>
        <dbReference type="ARBA" id="ARBA00022695"/>
    </source>
</evidence>
<keyword evidence="11" id="KW-1185">Reference proteome</keyword>
<dbReference type="Proteomes" id="UP000201728">
    <property type="component" value="Chromosome"/>
</dbReference>
<dbReference type="InterPro" id="IPR005835">
    <property type="entry name" value="NTP_transferase_dom"/>
</dbReference>
<evidence type="ECO:0000313" key="11">
    <source>
        <dbReference type="Proteomes" id="UP000201728"/>
    </source>
</evidence>
<evidence type="ECO:0000256" key="3">
    <source>
        <dbReference type="ARBA" id="ARBA00019048"/>
    </source>
</evidence>
<dbReference type="NCBIfam" id="TIGR01099">
    <property type="entry name" value="galU"/>
    <property type="match status" value="1"/>
</dbReference>
<dbReference type="Pfam" id="PF00483">
    <property type="entry name" value="NTP_transferase"/>
    <property type="match status" value="1"/>
</dbReference>
<evidence type="ECO:0000256" key="1">
    <source>
        <dbReference type="ARBA" id="ARBA00006890"/>
    </source>
</evidence>
<reference evidence="11" key="1">
    <citation type="submission" date="2016-07" db="EMBL/GenBank/DDBJ databases">
        <authorList>
            <person name="Florea S."/>
            <person name="Webb J.S."/>
            <person name="Jaromczyk J."/>
            <person name="Schardl C.L."/>
        </authorList>
    </citation>
    <scope>NUCLEOTIDE SEQUENCE [LARGE SCALE GENOMIC DNA]</scope>
    <source>
        <strain evidence="11">CDC-D5610</strain>
    </source>
</reference>
<proteinExistence type="inferred from homology"/>
<evidence type="ECO:0000256" key="8">
    <source>
        <dbReference type="RuleBase" id="RU361259"/>
    </source>
</evidence>
<evidence type="ECO:0000256" key="7">
    <source>
        <dbReference type="ARBA" id="ARBA00048128"/>
    </source>
</evidence>
<dbReference type="GO" id="GO:0006011">
    <property type="term" value="P:UDP-alpha-D-glucose metabolic process"/>
    <property type="evidence" value="ECO:0007669"/>
    <property type="project" value="InterPro"/>
</dbReference>
<dbReference type="Gene3D" id="3.90.550.10">
    <property type="entry name" value="Spore Coat Polysaccharide Biosynthesis Protein SpsA, Chain A"/>
    <property type="match status" value="1"/>
</dbReference>
<dbReference type="EMBL" id="CP016397">
    <property type="protein sequence ID" value="ASQ44761.1"/>
    <property type="molecule type" value="Genomic_DNA"/>
</dbReference>
<feature type="domain" description="Nucleotidyl transferase" evidence="9">
    <location>
        <begin position="13"/>
        <end position="271"/>
    </location>
</feature>
<dbReference type="AlphaFoldDB" id="A0A222NYV9"/>
<comment type="function">
    <text evidence="6">May play a role in stationary phase survival.</text>
</comment>
<sequence>MVKRLKKVVFPVAGLGTRFLPATKANPKEMLAVVDKPLIQYAVEEAVSAGFEELIFITNSSKRAIKDHLIPSHELQERLKIEGKLSLLPTINNILPPSIQCVFIKQPEPKGLGDAIKYAHQVINDEPFAVLLPDDLIMSNAENCLAQMVSLYHKTQANILAVEKIEPADSIKYGVISVSQCLDTYYEINGIVEKPSPEKAPSSLGVVGRYIFNYEIFSILEEISAGKDEEIQLTDAIAQLINVQEVLGFSFQGTRYDCGDKFGFVKATMHYALRHPEIGEKVRDYFASFAKLTANSDVI</sequence>
<dbReference type="PANTHER" id="PTHR43197">
    <property type="entry name" value="UTP--GLUCOSE-1-PHOSPHATE URIDYLYLTRANSFERASE"/>
    <property type="match status" value="1"/>
</dbReference>
<dbReference type="CDD" id="cd02541">
    <property type="entry name" value="UGPase_prokaryotic"/>
    <property type="match status" value="1"/>
</dbReference>
<accession>A0A222NYV9</accession>
<dbReference type="EC" id="2.7.7.9" evidence="2 8"/>
<evidence type="ECO:0000256" key="2">
    <source>
        <dbReference type="ARBA" id="ARBA00012415"/>
    </source>
</evidence>
<name>A0A222NYV9_9GAMM</name>
<dbReference type="InterPro" id="IPR029044">
    <property type="entry name" value="Nucleotide-diphossugar_trans"/>
</dbReference>